<dbReference type="Gene3D" id="3.30.420.40">
    <property type="match status" value="2"/>
</dbReference>
<sequence length="507" mass="55340">MSEEKYLVGIDAGTTGCKTVVFDLDGNPLGEDYREYPTLFPKPGWIEQSYDDIIPPLVESCRVAINKSGIDRTKIASLAFSSQAPLLTMLDEDGFLMRDFLSWQDLRGAPYIPKLREAYGAEKFYRETGDPLGTNSAAPKWAWLRDNEPENFERARWLLSEQEYLLKLWGAEEYWTDLSSASREGMLDVDTLEWSKGVHDLVGLPIEKRAKISTQPGQIVGSITGDIALRAGLPDGVPLAIGGHDQNCSTFGGGAVKGGDTVMVMGTFGSCYVVMDESRRDPQRKLVVKPNHGMGNWTIEAFSNTSASAFRWYRDTFGDLETSAGRVVGIDPYDMMTRQASRSPIGANGVTFLPYLAGASGARQNADARGNLFGFSLSTNKSDVVRAVLEGICFEMKDIINAQKAAGIDIDTIRLVGGAAKSPFWSQMLADSLGHPIEILANDQAGCLGAAMYAGVGVGVYDSCEEAAERAVKVSGRYEPDTSKAAEYEASFERFVESYEALDGRLF</sequence>
<dbReference type="Pfam" id="PF02782">
    <property type="entry name" value="FGGY_C"/>
    <property type="match status" value="1"/>
</dbReference>
<dbReference type="PANTHER" id="PTHR43095">
    <property type="entry name" value="SUGAR KINASE"/>
    <property type="match status" value="1"/>
</dbReference>
<feature type="domain" description="Carbohydrate kinase FGGY C-terminal" evidence="5">
    <location>
        <begin position="263"/>
        <end position="456"/>
    </location>
</feature>
<reference evidence="6 7" key="1">
    <citation type="submission" date="2018-12" db="EMBL/GenBank/DDBJ databases">
        <title>Complete genome sequence of Flaviflexus salsibiostraticola KCTC 33148.</title>
        <authorList>
            <person name="Bae J.-W."/>
        </authorList>
    </citation>
    <scope>NUCLEOTIDE SEQUENCE [LARGE SCALE GENOMIC DNA]</scope>
    <source>
        <strain evidence="6 7">KCTC 33148</strain>
    </source>
</reference>
<protein>
    <submittedName>
        <fullName evidence="6">Carbohydrate kinase</fullName>
    </submittedName>
</protein>
<dbReference type="Pfam" id="PF00370">
    <property type="entry name" value="FGGY_N"/>
    <property type="match status" value="1"/>
</dbReference>
<proteinExistence type="inferred from homology"/>
<organism evidence="6 7">
    <name type="scientific">Flaviflexus salsibiostraticola</name>
    <dbReference type="NCBI Taxonomy" id="1282737"/>
    <lineage>
        <taxon>Bacteria</taxon>
        <taxon>Bacillati</taxon>
        <taxon>Actinomycetota</taxon>
        <taxon>Actinomycetes</taxon>
        <taxon>Actinomycetales</taxon>
        <taxon>Actinomycetaceae</taxon>
        <taxon>Flaviflexus</taxon>
    </lineage>
</organism>
<dbReference type="InterPro" id="IPR000577">
    <property type="entry name" value="Carb_kinase_FGGY"/>
</dbReference>
<dbReference type="AlphaFoldDB" id="A0A3Q8WUJ4"/>
<dbReference type="GO" id="GO:0005975">
    <property type="term" value="P:carbohydrate metabolic process"/>
    <property type="evidence" value="ECO:0007669"/>
    <property type="project" value="InterPro"/>
</dbReference>
<keyword evidence="7" id="KW-1185">Reference proteome</keyword>
<dbReference type="CDD" id="cd07779">
    <property type="entry name" value="ASKHA_NBD_FGGY_YgcE-like"/>
    <property type="match status" value="1"/>
</dbReference>
<dbReference type="OrthoDB" id="9782710at2"/>
<evidence type="ECO:0000259" key="4">
    <source>
        <dbReference type="Pfam" id="PF00370"/>
    </source>
</evidence>
<keyword evidence="2" id="KW-0808">Transferase</keyword>
<evidence type="ECO:0000313" key="7">
    <source>
        <dbReference type="Proteomes" id="UP000270021"/>
    </source>
</evidence>
<dbReference type="SUPFAM" id="SSF53067">
    <property type="entry name" value="Actin-like ATPase domain"/>
    <property type="match status" value="2"/>
</dbReference>
<name>A0A3Q8WUJ4_9ACTO</name>
<evidence type="ECO:0000256" key="3">
    <source>
        <dbReference type="ARBA" id="ARBA00022777"/>
    </source>
</evidence>
<dbReference type="PIRSF" id="PIRSF000538">
    <property type="entry name" value="GlpK"/>
    <property type="match status" value="1"/>
</dbReference>
<keyword evidence="3 6" id="KW-0418">Kinase</keyword>
<evidence type="ECO:0000259" key="5">
    <source>
        <dbReference type="Pfam" id="PF02782"/>
    </source>
</evidence>
<dbReference type="InterPro" id="IPR018484">
    <property type="entry name" value="FGGY_N"/>
</dbReference>
<dbReference type="Proteomes" id="UP000270021">
    <property type="component" value="Chromosome"/>
</dbReference>
<comment type="similarity">
    <text evidence="1">Belongs to the FGGY kinase family.</text>
</comment>
<dbReference type="InterPro" id="IPR043129">
    <property type="entry name" value="ATPase_NBD"/>
</dbReference>
<dbReference type="PANTHER" id="PTHR43095:SF2">
    <property type="entry name" value="GLUCONOKINASE"/>
    <property type="match status" value="1"/>
</dbReference>
<dbReference type="InterPro" id="IPR018485">
    <property type="entry name" value="FGGY_C"/>
</dbReference>
<dbReference type="EMBL" id="CP034438">
    <property type="protein sequence ID" value="AZN30636.1"/>
    <property type="molecule type" value="Genomic_DNA"/>
</dbReference>
<dbReference type="RefSeq" id="WP_126041559.1">
    <property type="nucleotide sequence ID" value="NZ_CP034438.1"/>
</dbReference>
<dbReference type="GO" id="GO:0016301">
    <property type="term" value="F:kinase activity"/>
    <property type="evidence" value="ECO:0007669"/>
    <property type="project" value="UniProtKB-KW"/>
</dbReference>
<feature type="domain" description="Carbohydrate kinase FGGY N-terminal" evidence="4">
    <location>
        <begin position="6"/>
        <end position="252"/>
    </location>
</feature>
<dbReference type="KEGG" id="fsl:EJO69_10240"/>
<evidence type="ECO:0000256" key="2">
    <source>
        <dbReference type="ARBA" id="ARBA00022679"/>
    </source>
</evidence>
<accession>A0A3Q8WUJ4</accession>
<dbReference type="InterPro" id="IPR050406">
    <property type="entry name" value="FGGY_Carb_Kinase"/>
</dbReference>
<gene>
    <name evidence="6" type="ORF">EJO69_10240</name>
</gene>
<evidence type="ECO:0000256" key="1">
    <source>
        <dbReference type="ARBA" id="ARBA00009156"/>
    </source>
</evidence>
<evidence type="ECO:0000313" key="6">
    <source>
        <dbReference type="EMBL" id="AZN30636.1"/>
    </source>
</evidence>